<accession>F2WUE8</accession>
<reference evidence="1" key="1">
    <citation type="journal article" date="2011" name="Mol. Biosyst.">
        <title>Identification of the gene cluster involved in muraymycin biosynthesis from Streptomyces sp. NRRL 30471.</title>
        <authorList>
            <person name="Cheng L."/>
            <person name="Chen W."/>
            <person name="Zhai L."/>
            <person name="Xu D."/>
            <person name="Huang T."/>
            <person name="Lin S."/>
            <person name="Zhou X."/>
            <person name="Deng Z."/>
        </authorList>
    </citation>
    <scope>NUCLEOTIDE SEQUENCE</scope>
    <source>
        <strain evidence="1">NRRL 30471</strain>
    </source>
</reference>
<dbReference type="EMBL" id="HQ257512">
    <property type="protein sequence ID" value="ADZ45348.1"/>
    <property type="molecule type" value="Genomic_DNA"/>
</dbReference>
<gene>
    <name evidence="1" type="primary">mur36</name>
</gene>
<organism evidence="1">
    <name type="scientific">Streptomyces sp. NRRL 30471</name>
    <dbReference type="NCBI Taxonomy" id="996287"/>
    <lineage>
        <taxon>Bacteria</taxon>
        <taxon>Bacillati</taxon>
        <taxon>Actinomycetota</taxon>
        <taxon>Actinomycetes</taxon>
        <taxon>Kitasatosporales</taxon>
        <taxon>Streptomycetaceae</taxon>
        <taxon>Streptomyces</taxon>
    </lineage>
</organism>
<protein>
    <submittedName>
        <fullName evidence="1">Putative regulator component</fullName>
    </submittedName>
</protein>
<evidence type="ECO:0000313" key="1">
    <source>
        <dbReference type="EMBL" id="ADZ45348.1"/>
    </source>
</evidence>
<dbReference type="AlphaFoldDB" id="F2WUE8"/>
<proteinExistence type="predicted"/>
<name>F2WUE8_9ACTN</name>
<sequence>MSGACGLLLATSTDDHIFYEQRTGRLHQEHIVLHEIGHLLFDHRTINLSEDAGRSILLPDLDPRLVQRLLARSNYDTQQEQEAELLASLIRTRVLRREPEAPSGVLGKLEAALGVRSSRGE</sequence>